<gene>
    <name evidence="3" type="ORF">TARUN_5736</name>
</gene>
<dbReference type="Gene3D" id="3.10.310.10">
    <property type="entry name" value="Diaminopimelate Epimerase, Chain A, domain 1"/>
    <property type="match status" value="2"/>
</dbReference>
<dbReference type="STRING" id="490622.A0A395NKE8"/>
<dbReference type="InterPro" id="IPR007400">
    <property type="entry name" value="PrpF-like"/>
</dbReference>
<dbReference type="PANTHER" id="PTHR43709">
    <property type="entry name" value="ACONITATE ISOMERASE-RELATED"/>
    <property type="match status" value="1"/>
</dbReference>
<reference evidence="3 4" key="1">
    <citation type="journal article" date="2018" name="PLoS Pathog.">
        <title>Evolution of structural diversity of trichothecenes, a family of toxins produced by plant pathogenic and entomopathogenic fungi.</title>
        <authorList>
            <person name="Proctor R.H."/>
            <person name="McCormick S.P."/>
            <person name="Kim H.S."/>
            <person name="Cardoza R.E."/>
            <person name="Stanley A.M."/>
            <person name="Lindo L."/>
            <person name="Kelly A."/>
            <person name="Brown D.W."/>
            <person name="Lee T."/>
            <person name="Vaughan M.M."/>
            <person name="Alexander N.J."/>
            <person name="Busman M."/>
            <person name="Gutierrez S."/>
        </authorList>
    </citation>
    <scope>NUCLEOTIDE SEQUENCE [LARGE SCALE GENOMIC DNA]</scope>
    <source>
        <strain evidence="3 4">IBT 40837</strain>
    </source>
</reference>
<keyword evidence="4" id="KW-1185">Reference proteome</keyword>
<dbReference type="GO" id="GO:0016853">
    <property type="term" value="F:isomerase activity"/>
    <property type="evidence" value="ECO:0007669"/>
    <property type="project" value="UniProtKB-KW"/>
</dbReference>
<dbReference type="PANTHER" id="PTHR43709:SF2">
    <property type="entry name" value="DUF453 DOMAIN PROTEIN (AFU_ORTHOLOGUE AFUA_6G00360)"/>
    <property type="match status" value="1"/>
</dbReference>
<proteinExistence type="inferred from homology"/>
<dbReference type="Proteomes" id="UP000266272">
    <property type="component" value="Unassembled WGS sequence"/>
</dbReference>
<evidence type="ECO:0000256" key="1">
    <source>
        <dbReference type="ARBA" id="ARBA00007673"/>
    </source>
</evidence>
<accession>A0A395NKE8</accession>
<evidence type="ECO:0000313" key="4">
    <source>
        <dbReference type="Proteomes" id="UP000266272"/>
    </source>
</evidence>
<dbReference type="AlphaFoldDB" id="A0A395NKE8"/>
<name>A0A395NKE8_TRIAR</name>
<evidence type="ECO:0000313" key="3">
    <source>
        <dbReference type="EMBL" id="RFU76510.1"/>
    </source>
</evidence>
<keyword evidence="2 3" id="KW-0413">Isomerase</keyword>
<dbReference type="OrthoDB" id="10267539at2759"/>
<evidence type="ECO:0000256" key="2">
    <source>
        <dbReference type="ARBA" id="ARBA00023235"/>
    </source>
</evidence>
<dbReference type="EMBL" id="PXOA01000345">
    <property type="protein sequence ID" value="RFU76510.1"/>
    <property type="molecule type" value="Genomic_DNA"/>
</dbReference>
<dbReference type="SUPFAM" id="SSF54506">
    <property type="entry name" value="Diaminopimelate epimerase-like"/>
    <property type="match status" value="2"/>
</dbReference>
<comment type="caution">
    <text evidence="3">The sequence shown here is derived from an EMBL/GenBank/DDBJ whole genome shotgun (WGS) entry which is preliminary data.</text>
</comment>
<dbReference type="Pfam" id="PF04303">
    <property type="entry name" value="PrpF"/>
    <property type="match status" value="1"/>
</dbReference>
<comment type="similarity">
    <text evidence="1">Belongs to the PrpF family.</text>
</comment>
<sequence length="371" mass="39625">MSTIRSRFWRGGVCNALIFRKSDLPTDRSKWQPLFAAAMGSPDPYGRQLNGMGGGISSLSKVCIVSPSTRDDADVDFEFVQVVIDDGSLDLASNCGNMTAAVGPFALDEGLLNSCDNRPDPTTNHASIRIYNTNTKKIIISSFPVKGSPPKFVPQGNYRMDGVPGTASQISLSFQSPGGTQTGRVLPTGNGTTFMTVTDRKGRNITASILDVANPGVYVDGNDLGISADVTPAELDQQKDTMALMETVRREAAERMGMDPDTASVPKVVVLFKPTDKEVSRGTNIKCLPLSMGQAHKAIPLTLALNLGTACKVQGTLASKLARNMRQDEKVIIQHPSGMIEVGVEISGEDVLSASLFSTARLLMKGEVNVE</sequence>
<protein>
    <submittedName>
        <fullName evidence="3">Methylitaconate delta2-delta3-isomerase</fullName>
    </submittedName>
</protein>
<organism evidence="3 4">
    <name type="scientific">Trichoderma arundinaceum</name>
    <dbReference type="NCBI Taxonomy" id="490622"/>
    <lineage>
        <taxon>Eukaryota</taxon>
        <taxon>Fungi</taxon>
        <taxon>Dikarya</taxon>
        <taxon>Ascomycota</taxon>
        <taxon>Pezizomycotina</taxon>
        <taxon>Sordariomycetes</taxon>
        <taxon>Hypocreomycetidae</taxon>
        <taxon>Hypocreales</taxon>
        <taxon>Hypocreaceae</taxon>
        <taxon>Trichoderma</taxon>
    </lineage>
</organism>